<protein>
    <submittedName>
        <fullName evidence="1">Thiol-disulfide isomerase/thioredoxin</fullName>
    </submittedName>
</protein>
<proteinExistence type="predicted"/>
<reference evidence="1 2" key="1">
    <citation type="submission" date="2023-07" db="EMBL/GenBank/DDBJ databases">
        <title>Sorghum-associated microbial communities from plants grown in Nebraska, USA.</title>
        <authorList>
            <person name="Schachtman D."/>
        </authorList>
    </citation>
    <scope>NUCLEOTIDE SEQUENCE [LARGE SCALE GENOMIC DNA]</scope>
    <source>
        <strain evidence="1 2">4256</strain>
    </source>
</reference>
<keyword evidence="2" id="KW-1185">Reference proteome</keyword>
<dbReference type="GO" id="GO:0016853">
    <property type="term" value="F:isomerase activity"/>
    <property type="evidence" value="ECO:0007669"/>
    <property type="project" value="UniProtKB-KW"/>
</dbReference>
<dbReference type="EMBL" id="JAVDWV010000007">
    <property type="protein sequence ID" value="MDR7154913.1"/>
    <property type="molecule type" value="Genomic_DNA"/>
</dbReference>
<sequence length="215" mass="24223">MLRKSLKAFEARLSVGEHLFDQASKRSIATGFSRLSHWQSCEGLVSYIWQSWCAFCRETTLRSMTGTTTVSSMVVPRHPEAIGEGRVCYLVKSSFLGHIAKPGKEITDYWKEVTWGDSTALAQFFAVYTPSNHLQLRGGLAYPTFAPDHLRIIRNASAHLSNTALADAAALQTHYQGLVFRHPTDLIFWRSRSSGEIAFLEWIADFRSMAQLMCE</sequence>
<evidence type="ECO:0000313" key="1">
    <source>
        <dbReference type="EMBL" id="MDR7154913.1"/>
    </source>
</evidence>
<comment type="caution">
    <text evidence="1">The sequence shown here is derived from an EMBL/GenBank/DDBJ whole genome shotgun (WGS) entry which is preliminary data.</text>
</comment>
<accession>A0ABU1X014</accession>
<dbReference type="Proteomes" id="UP001267638">
    <property type="component" value="Unassembled WGS sequence"/>
</dbReference>
<evidence type="ECO:0000313" key="2">
    <source>
        <dbReference type="Proteomes" id="UP001267638"/>
    </source>
</evidence>
<organism evidence="1 2">
    <name type="scientific">Sphingobium xenophagum</name>
    <dbReference type="NCBI Taxonomy" id="121428"/>
    <lineage>
        <taxon>Bacteria</taxon>
        <taxon>Pseudomonadati</taxon>
        <taxon>Pseudomonadota</taxon>
        <taxon>Alphaproteobacteria</taxon>
        <taxon>Sphingomonadales</taxon>
        <taxon>Sphingomonadaceae</taxon>
        <taxon>Sphingobium</taxon>
    </lineage>
</organism>
<keyword evidence="1" id="KW-0413">Isomerase</keyword>
<gene>
    <name evidence="1" type="ORF">J2W40_001731</name>
</gene>
<name>A0ABU1X014_SPHXE</name>